<evidence type="ECO:0000256" key="10">
    <source>
        <dbReference type="ARBA" id="ARBA00022777"/>
    </source>
</evidence>
<dbReference type="InterPro" id="IPR050445">
    <property type="entry name" value="Bact_polysacc_biosynth/exp"/>
</dbReference>
<evidence type="ECO:0000256" key="15">
    <source>
        <dbReference type="ARBA" id="ARBA00051245"/>
    </source>
</evidence>
<protein>
    <recommendedName>
        <fullName evidence="4">non-specific protein-tyrosine kinase</fullName>
        <ecNumber evidence="4">2.7.10.2</ecNumber>
    </recommendedName>
</protein>
<evidence type="ECO:0000256" key="7">
    <source>
        <dbReference type="ARBA" id="ARBA00022679"/>
    </source>
</evidence>
<evidence type="ECO:0000256" key="5">
    <source>
        <dbReference type="ARBA" id="ARBA00022475"/>
    </source>
</evidence>
<feature type="domain" description="AAA" evidence="18">
    <location>
        <begin position="450"/>
        <end position="587"/>
    </location>
</feature>
<evidence type="ECO:0000256" key="13">
    <source>
        <dbReference type="ARBA" id="ARBA00023136"/>
    </source>
</evidence>
<keyword evidence="6" id="KW-0997">Cell inner membrane</keyword>
<dbReference type="Proteomes" id="UP000572377">
    <property type="component" value="Unassembled WGS sequence"/>
</dbReference>
<evidence type="ECO:0000256" key="11">
    <source>
        <dbReference type="ARBA" id="ARBA00022840"/>
    </source>
</evidence>
<dbReference type="Gene3D" id="3.40.50.300">
    <property type="entry name" value="P-loop containing nucleotide triphosphate hydrolases"/>
    <property type="match status" value="1"/>
</dbReference>
<keyword evidence="9" id="KW-0547">Nucleotide-binding</keyword>
<name>A0A849KU17_9RHOB</name>
<keyword evidence="8 16" id="KW-0812">Transmembrane</keyword>
<dbReference type="EMBL" id="JABFBC010000001">
    <property type="protein sequence ID" value="NNU79061.1"/>
    <property type="molecule type" value="Genomic_DNA"/>
</dbReference>
<gene>
    <name evidence="20" type="ORF">HMH01_01300</name>
</gene>
<keyword evidence="21" id="KW-1185">Reference proteome</keyword>
<dbReference type="PANTHER" id="PTHR32309">
    <property type="entry name" value="TYROSINE-PROTEIN KINASE"/>
    <property type="match status" value="1"/>
</dbReference>
<keyword evidence="13 16" id="KW-0472">Membrane</keyword>
<dbReference type="InterPro" id="IPR032807">
    <property type="entry name" value="GNVR"/>
</dbReference>
<comment type="similarity">
    <text evidence="3">Belongs to the etk/wzc family.</text>
</comment>
<dbReference type="AlphaFoldDB" id="A0A849KU17"/>
<evidence type="ECO:0000259" key="18">
    <source>
        <dbReference type="Pfam" id="PF13614"/>
    </source>
</evidence>
<keyword evidence="7" id="KW-0808">Transferase</keyword>
<evidence type="ECO:0000256" key="16">
    <source>
        <dbReference type="SAM" id="Phobius"/>
    </source>
</evidence>
<proteinExistence type="inferred from homology"/>
<comment type="catalytic activity">
    <reaction evidence="15">
        <text>L-tyrosyl-[protein] + ATP = O-phospho-L-tyrosyl-[protein] + ADP + H(+)</text>
        <dbReference type="Rhea" id="RHEA:10596"/>
        <dbReference type="Rhea" id="RHEA-COMP:10136"/>
        <dbReference type="Rhea" id="RHEA-COMP:20101"/>
        <dbReference type="ChEBI" id="CHEBI:15378"/>
        <dbReference type="ChEBI" id="CHEBI:30616"/>
        <dbReference type="ChEBI" id="CHEBI:46858"/>
        <dbReference type="ChEBI" id="CHEBI:61978"/>
        <dbReference type="ChEBI" id="CHEBI:456216"/>
        <dbReference type="EC" id="2.7.10.2"/>
    </reaction>
</comment>
<evidence type="ECO:0000256" key="3">
    <source>
        <dbReference type="ARBA" id="ARBA00008883"/>
    </source>
</evidence>
<evidence type="ECO:0000256" key="12">
    <source>
        <dbReference type="ARBA" id="ARBA00022989"/>
    </source>
</evidence>
<keyword evidence="5" id="KW-1003">Cell membrane</keyword>
<dbReference type="Pfam" id="PF02706">
    <property type="entry name" value="Wzz"/>
    <property type="match status" value="1"/>
</dbReference>
<evidence type="ECO:0000256" key="4">
    <source>
        <dbReference type="ARBA" id="ARBA00011903"/>
    </source>
</evidence>
<comment type="subcellular location">
    <subcellularLocation>
        <location evidence="1">Cell inner membrane</location>
        <topology evidence="1">Multi-pass membrane protein</topology>
    </subcellularLocation>
</comment>
<evidence type="ECO:0000313" key="21">
    <source>
        <dbReference type="Proteomes" id="UP000572377"/>
    </source>
</evidence>
<accession>A0A849KU17</accession>
<evidence type="ECO:0000259" key="19">
    <source>
        <dbReference type="Pfam" id="PF13807"/>
    </source>
</evidence>
<dbReference type="InterPro" id="IPR025669">
    <property type="entry name" value="AAA_dom"/>
</dbReference>
<comment type="similarity">
    <text evidence="2">Belongs to the CpsD/CapB family.</text>
</comment>
<keyword evidence="11" id="KW-0067">ATP-binding</keyword>
<organism evidence="20 21">
    <name type="scientific">Halovulum dunhuangense</name>
    <dbReference type="NCBI Taxonomy" id="1505036"/>
    <lineage>
        <taxon>Bacteria</taxon>
        <taxon>Pseudomonadati</taxon>
        <taxon>Pseudomonadota</taxon>
        <taxon>Alphaproteobacteria</taxon>
        <taxon>Rhodobacterales</taxon>
        <taxon>Paracoccaceae</taxon>
        <taxon>Halovulum</taxon>
    </lineage>
</organism>
<dbReference type="Pfam" id="PF13614">
    <property type="entry name" value="AAA_31"/>
    <property type="match status" value="1"/>
</dbReference>
<dbReference type="GO" id="GO:0005886">
    <property type="term" value="C:plasma membrane"/>
    <property type="evidence" value="ECO:0007669"/>
    <property type="project" value="UniProtKB-SubCell"/>
</dbReference>
<evidence type="ECO:0000256" key="1">
    <source>
        <dbReference type="ARBA" id="ARBA00004429"/>
    </source>
</evidence>
<sequence>MPRPPVTKRTAMTRLASFPAIDQTALPPQEPRLGDLLRGWWRILGCALLGAGLGLAYLAWLATPLYRAQATLLLEPQEPQMIDLGQVLPALGRDPQALNTQLEVLRARLLLAGVVDALALTTDPEFNRAIGPEPLLFRLQRMAADKGIVPAPEPATPGPDAQREATITRLADRLELAVQPESLVFTLAIRTRDAAKSARIVNLLAESYIAEQVRTKLSATDQATGWLAARVTELKSQLEAAESLAQSARSASGILGPEQIAEMERRLTALRARLSNATLPPGQREAIATEAADLAERIRAATDGMAALAQLDREADATGLLYESFLTRLKETAIQTGAHQPDARILSPAVAPPSPHSPRPALILLLGLILGAGAGAIWVLAREEWSARLRTAEEAERVTGLPVLASLPELGERHRDPLHHAIQRPDAPLAAAVRSLRGSILLSNLDRPPRVILVTSSVAGEGKTTHALLLAQMLAAWGKSVLLIEADTRRAGILGRLGLPRQRGLLSVLAGLCPLDEALVAPAGLSFSILPGEATSANAADILATGRFRDFLKKMRDTYDHVVIDTPPVLDTADARVLAPAADAVIYAARWNRTTRAQLRRGLAQFRNYGLPVTGIALTRIAPRHARALHGGYHARP</sequence>
<dbReference type="EC" id="2.7.10.2" evidence="4"/>
<keyword evidence="10" id="KW-0418">Kinase</keyword>
<comment type="caution">
    <text evidence="20">The sequence shown here is derived from an EMBL/GenBank/DDBJ whole genome shotgun (WGS) entry which is preliminary data.</text>
</comment>
<evidence type="ECO:0000313" key="20">
    <source>
        <dbReference type="EMBL" id="NNU79061.1"/>
    </source>
</evidence>
<dbReference type="GO" id="GO:0004713">
    <property type="term" value="F:protein tyrosine kinase activity"/>
    <property type="evidence" value="ECO:0007669"/>
    <property type="project" value="TreeGrafter"/>
</dbReference>
<dbReference type="InterPro" id="IPR005702">
    <property type="entry name" value="Wzc-like_C"/>
</dbReference>
<dbReference type="Pfam" id="PF13807">
    <property type="entry name" value="GNVR"/>
    <property type="match status" value="1"/>
</dbReference>
<dbReference type="PANTHER" id="PTHR32309:SF13">
    <property type="entry name" value="FERRIC ENTEROBACTIN TRANSPORT PROTEIN FEPE"/>
    <property type="match status" value="1"/>
</dbReference>
<evidence type="ECO:0000256" key="8">
    <source>
        <dbReference type="ARBA" id="ARBA00022692"/>
    </source>
</evidence>
<keyword evidence="12 16" id="KW-1133">Transmembrane helix</keyword>
<dbReference type="InterPro" id="IPR003856">
    <property type="entry name" value="LPS_length_determ_N"/>
</dbReference>
<dbReference type="SUPFAM" id="SSF52540">
    <property type="entry name" value="P-loop containing nucleoside triphosphate hydrolases"/>
    <property type="match status" value="1"/>
</dbReference>
<evidence type="ECO:0000256" key="2">
    <source>
        <dbReference type="ARBA" id="ARBA00007316"/>
    </source>
</evidence>
<evidence type="ECO:0000256" key="6">
    <source>
        <dbReference type="ARBA" id="ARBA00022519"/>
    </source>
</evidence>
<evidence type="ECO:0000256" key="9">
    <source>
        <dbReference type="ARBA" id="ARBA00022741"/>
    </source>
</evidence>
<feature type="transmembrane region" description="Helical" evidence="16">
    <location>
        <begin position="39"/>
        <end position="60"/>
    </location>
</feature>
<reference evidence="20 21" key="1">
    <citation type="submission" date="2020-05" db="EMBL/GenBank/DDBJ databases">
        <title>Gimesia benthica sp. nov., a novel planctomycete isolated from a deep-sea water sample of the Northwest Indian Ocean.</title>
        <authorList>
            <person name="Wang J."/>
            <person name="Ruan C."/>
            <person name="Song L."/>
            <person name="Zhu Y."/>
            <person name="Li A."/>
            <person name="Zheng X."/>
            <person name="Wang L."/>
            <person name="Lu Z."/>
            <person name="Huang Y."/>
            <person name="Du W."/>
            <person name="Zhou Y."/>
            <person name="Huang L."/>
            <person name="Dai X."/>
        </authorList>
    </citation>
    <scope>NUCLEOTIDE SEQUENCE [LARGE SCALE GENOMIC DNA]</scope>
    <source>
        <strain evidence="20 21">YYQ-30</strain>
    </source>
</reference>
<dbReference type="CDD" id="cd05387">
    <property type="entry name" value="BY-kinase"/>
    <property type="match status" value="1"/>
</dbReference>
<keyword evidence="14" id="KW-0829">Tyrosine-protein kinase</keyword>
<dbReference type="InterPro" id="IPR027417">
    <property type="entry name" value="P-loop_NTPase"/>
</dbReference>
<dbReference type="RefSeq" id="WP_171321727.1">
    <property type="nucleotide sequence ID" value="NZ_JABFBC010000001.1"/>
</dbReference>
<feature type="domain" description="Polysaccharide chain length determinant N-terminal" evidence="17">
    <location>
        <begin position="34"/>
        <end position="117"/>
    </location>
</feature>
<evidence type="ECO:0000259" key="17">
    <source>
        <dbReference type="Pfam" id="PF02706"/>
    </source>
</evidence>
<evidence type="ECO:0000256" key="14">
    <source>
        <dbReference type="ARBA" id="ARBA00023137"/>
    </source>
</evidence>
<feature type="domain" description="Tyrosine-protein kinase G-rich" evidence="19">
    <location>
        <begin position="308"/>
        <end position="383"/>
    </location>
</feature>